<dbReference type="Gene3D" id="3.40.50.180">
    <property type="entry name" value="Methylesterase CheB, C-terminal domain"/>
    <property type="match status" value="1"/>
</dbReference>
<dbReference type="GO" id="GO:0006935">
    <property type="term" value="P:chemotaxis"/>
    <property type="evidence" value="ECO:0007669"/>
    <property type="project" value="InterPro"/>
</dbReference>
<dbReference type="InterPro" id="IPR000673">
    <property type="entry name" value="Sig_transdc_resp-reg_Me-estase"/>
</dbReference>
<accession>A0A2T0TUA2</accession>
<keyword evidence="3" id="KW-1185">Reference proteome</keyword>
<sequence>MVAQDTAKPSAGDRYRALVVGTSMGGVEALQAVLGSLRTESGVPVLVAQHSGASSWWLDKVLARTSPPDRFAATYGATFGVLPSHTLRT</sequence>
<evidence type="ECO:0000313" key="3">
    <source>
        <dbReference type="Proteomes" id="UP000239210"/>
    </source>
</evidence>
<name>A0A2T0TUA2_9ACTN</name>
<gene>
    <name evidence="2" type="ORF">LY71_10660</name>
</gene>
<dbReference type="Proteomes" id="UP000239210">
    <property type="component" value="Unassembled WGS sequence"/>
</dbReference>
<dbReference type="SUPFAM" id="SSF52738">
    <property type="entry name" value="Methylesterase CheB, C-terminal domain"/>
    <property type="match status" value="1"/>
</dbReference>
<dbReference type="AlphaFoldDB" id="A0A2T0TUA2"/>
<organism evidence="2 3">
    <name type="scientific">Geodermatophilus tzadiensis</name>
    <dbReference type="NCBI Taxonomy" id="1137988"/>
    <lineage>
        <taxon>Bacteria</taxon>
        <taxon>Bacillati</taxon>
        <taxon>Actinomycetota</taxon>
        <taxon>Actinomycetes</taxon>
        <taxon>Geodermatophilales</taxon>
        <taxon>Geodermatophilaceae</taxon>
        <taxon>Geodermatophilus</taxon>
    </lineage>
</organism>
<evidence type="ECO:0000259" key="1">
    <source>
        <dbReference type="Pfam" id="PF01339"/>
    </source>
</evidence>
<protein>
    <submittedName>
        <fullName evidence="2">CheB methylesterase</fullName>
    </submittedName>
</protein>
<dbReference type="GO" id="GO:0008984">
    <property type="term" value="F:protein-glutamate methylesterase activity"/>
    <property type="evidence" value="ECO:0007669"/>
    <property type="project" value="InterPro"/>
</dbReference>
<evidence type="ECO:0000313" key="2">
    <source>
        <dbReference type="EMBL" id="PRY49286.1"/>
    </source>
</evidence>
<proteinExistence type="predicted"/>
<reference evidence="2 3" key="1">
    <citation type="submission" date="2018-03" db="EMBL/GenBank/DDBJ databases">
        <title>Genomic Encyclopedia of Archaeal and Bacterial Type Strains, Phase II (KMG-II): from individual species to whole genera.</title>
        <authorList>
            <person name="Goeker M."/>
        </authorList>
    </citation>
    <scope>NUCLEOTIDE SEQUENCE [LARGE SCALE GENOMIC DNA]</scope>
    <source>
        <strain evidence="2 3">DSM 45416</strain>
    </source>
</reference>
<dbReference type="Pfam" id="PF01339">
    <property type="entry name" value="CheB_methylest"/>
    <property type="match status" value="1"/>
</dbReference>
<dbReference type="EMBL" id="PVTG01000006">
    <property type="protein sequence ID" value="PRY49286.1"/>
    <property type="molecule type" value="Genomic_DNA"/>
</dbReference>
<feature type="domain" description="CheB-type methylesterase" evidence="1">
    <location>
        <begin position="19"/>
        <end position="64"/>
    </location>
</feature>
<dbReference type="InterPro" id="IPR035909">
    <property type="entry name" value="CheB_C"/>
</dbReference>
<dbReference type="GO" id="GO:0000156">
    <property type="term" value="F:phosphorelay response regulator activity"/>
    <property type="evidence" value="ECO:0007669"/>
    <property type="project" value="InterPro"/>
</dbReference>
<comment type="caution">
    <text evidence="2">The sequence shown here is derived from an EMBL/GenBank/DDBJ whole genome shotgun (WGS) entry which is preliminary data.</text>
</comment>
<dbReference type="GO" id="GO:0005737">
    <property type="term" value="C:cytoplasm"/>
    <property type="evidence" value="ECO:0007669"/>
    <property type="project" value="InterPro"/>
</dbReference>